<dbReference type="InterPro" id="IPR035462">
    <property type="entry name" value="Eps8_SH3"/>
</dbReference>
<feature type="region of interest" description="Disordered" evidence="8">
    <location>
        <begin position="443"/>
        <end position="547"/>
    </location>
</feature>
<protein>
    <submittedName>
        <fullName evidence="11">Epidermal growth factor receptor kinase substrate 8 isoform X1</fullName>
    </submittedName>
</protein>
<feature type="compositionally biased region" description="Basic and acidic residues" evidence="8">
    <location>
        <begin position="200"/>
        <end position="221"/>
    </location>
</feature>
<feature type="compositionally biased region" description="Pro residues" evidence="8">
    <location>
        <begin position="676"/>
        <end position="686"/>
    </location>
</feature>
<evidence type="ECO:0000256" key="2">
    <source>
        <dbReference type="ARBA" id="ARBA00006197"/>
    </source>
</evidence>
<dbReference type="AlphaFoldDB" id="A0A9C6U1T6"/>
<evidence type="ECO:0000256" key="3">
    <source>
        <dbReference type="ARBA" id="ARBA00022443"/>
    </source>
</evidence>
<organism evidence="10 11">
    <name type="scientific">Frankliniella occidentalis</name>
    <name type="common">Western flower thrips</name>
    <name type="synonym">Euthrips occidentalis</name>
    <dbReference type="NCBI Taxonomy" id="133901"/>
    <lineage>
        <taxon>Eukaryota</taxon>
        <taxon>Metazoa</taxon>
        <taxon>Ecdysozoa</taxon>
        <taxon>Arthropoda</taxon>
        <taxon>Hexapoda</taxon>
        <taxon>Insecta</taxon>
        <taxon>Pterygota</taxon>
        <taxon>Neoptera</taxon>
        <taxon>Paraneoptera</taxon>
        <taxon>Thysanoptera</taxon>
        <taxon>Terebrantia</taxon>
        <taxon>Thripoidea</taxon>
        <taxon>Thripidae</taxon>
        <taxon>Frankliniella</taxon>
    </lineage>
</organism>
<feature type="region of interest" description="Disordered" evidence="8">
    <location>
        <begin position="268"/>
        <end position="293"/>
    </location>
</feature>
<dbReference type="PANTHER" id="PTHR12287">
    <property type="entry name" value="EPIDERMAL GROWTH FACTOR RECEPTOR KINASE SUBSTRATE EPS8-RELATED PROTEIN"/>
    <property type="match status" value="1"/>
</dbReference>
<dbReference type="Proteomes" id="UP000504606">
    <property type="component" value="Unplaced"/>
</dbReference>
<evidence type="ECO:0000256" key="6">
    <source>
        <dbReference type="PROSITE-ProRule" id="PRU00192"/>
    </source>
</evidence>
<dbReference type="FunFam" id="2.30.29.30:FF:000289">
    <property type="entry name" value="Epidermal growth factor receptor kinase substrate 8"/>
    <property type="match status" value="1"/>
</dbReference>
<dbReference type="InterPro" id="IPR013761">
    <property type="entry name" value="SAM/pointed_sf"/>
</dbReference>
<dbReference type="Pfam" id="PF22975">
    <property type="entry name" value="EPS8_2nd"/>
    <property type="match status" value="1"/>
</dbReference>
<dbReference type="InterPro" id="IPR036028">
    <property type="entry name" value="SH3-like_dom_sf"/>
</dbReference>
<evidence type="ECO:0000256" key="4">
    <source>
        <dbReference type="ARBA" id="ARBA00022490"/>
    </source>
</evidence>
<evidence type="ECO:0000313" key="11">
    <source>
        <dbReference type="RefSeq" id="XP_052121542.1"/>
    </source>
</evidence>
<keyword evidence="10" id="KW-1185">Reference proteome</keyword>
<dbReference type="KEGG" id="foc:113202829"/>
<proteinExistence type="inferred from homology"/>
<dbReference type="InterPro" id="IPR039801">
    <property type="entry name" value="EPS8-like"/>
</dbReference>
<dbReference type="Gene3D" id="1.10.150.50">
    <property type="entry name" value="Transcription Factor, Ets-1"/>
    <property type="match status" value="1"/>
</dbReference>
<dbReference type="CDD" id="cd01210">
    <property type="entry name" value="PTB_EPS8"/>
    <property type="match status" value="1"/>
</dbReference>
<keyword evidence="11" id="KW-0675">Receptor</keyword>
<feature type="coiled-coil region" evidence="7">
    <location>
        <begin position="853"/>
        <end position="880"/>
    </location>
</feature>
<evidence type="ECO:0000256" key="1">
    <source>
        <dbReference type="ARBA" id="ARBA00004496"/>
    </source>
</evidence>
<comment type="subcellular location">
    <subcellularLocation>
        <location evidence="1">Cytoplasm</location>
    </subcellularLocation>
</comment>
<dbReference type="GO" id="GO:0035023">
    <property type="term" value="P:regulation of Rho protein signal transduction"/>
    <property type="evidence" value="ECO:0007669"/>
    <property type="project" value="TreeGrafter"/>
</dbReference>
<feature type="region of interest" description="Disordered" evidence="8">
    <location>
        <begin position="637"/>
        <end position="693"/>
    </location>
</feature>
<keyword evidence="4" id="KW-0963">Cytoplasm</keyword>
<dbReference type="RefSeq" id="XP_052121542.1">
    <property type="nucleotide sequence ID" value="XM_052265582.1"/>
</dbReference>
<dbReference type="GO" id="GO:0005886">
    <property type="term" value="C:plasma membrane"/>
    <property type="evidence" value="ECO:0007669"/>
    <property type="project" value="TreeGrafter"/>
</dbReference>
<sequence length="884" mass="98884">MPYQRSSSVHSNGYSTDGRTNEISSGSKEPAPTYLMEHLATFTVSKETGIVYPEDGMRRLHQLEKSNGIWSQKMQLRLDQNWVLIMDFESGDVMERFPVNLIQEPTAFTSNDPMEIYNNILVFIVGDEKTSNSRSEMHIFQGQSISAQELVEDLKLLRSGKTPTARRSRHIPPPPPTPPPEPPLNGVSVREQVNAFNAASHREEPLTPRGLLGERSERGARDPATLSLNDETSSTSSEKYERDVTILNHCFDDIEKFIARLQHAAAASRELERRRKNRKSKKKDMGDGMLTMRAKPPPEVEFVDIFQKFKLSFNLLAKLKAHIHDPNAPELVHFLFTPLALIVDASHDTHYGPNLPAKVVSPLLTREAVNLLVNCVTSKETELWQSLGDAWLVPRDQWKGYVSPYHPLFMDGWSPEFPVLDDRDHASSSVDAKRTHAEEIRAAQQEADYGRDNEPHYGSDYFDDELEAVPNDSSRFYRDRPERYSRDERERSQSPGSSDRDYPSGPPLPHRDITARSDISADSIERNGSVPVGPPIASGPGHVGPDSQQRFERAQLRWLQDLKAQGAKVVQVTYPRTANNDKELTVIRGEYLEILDDSRKWWKARNSRGQIAHVPHTIVTPPAAEVSEVFSNPVYAPRYDRTDRDGSSPSAAAPSTPEWQAKGRQGKKALFGEAAPTPPTPPPMPPAQGLKPARPPLQIVERQTSIPNSISRSVSINSTSTITSEVPSTPTTPYSPLSNGSDFGIMSNAELLQAEIRMRLANGPKKLAIPRTPDIPLKESATKEEVTEWLRAKGFKDEVVMRLAGLEGKTLLALKKSDLVKLLEGHVDQKQIWLLDSKLKIQRSSNPFNTGRTKEFEAVLRKARAKVEVVEEDESEASGESTTC</sequence>
<evidence type="ECO:0000259" key="9">
    <source>
        <dbReference type="PROSITE" id="PS50002"/>
    </source>
</evidence>
<comment type="similarity">
    <text evidence="2">Belongs to the EPS8 family.</text>
</comment>
<keyword evidence="5" id="KW-0597">Phosphoprotein</keyword>
<keyword evidence="3 6" id="KW-0728">SH3 domain</keyword>
<evidence type="ECO:0000256" key="7">
    <source>
        <dbReference type="SAM" id="Coils"/>
    </source>
</evidence>
<feature type="compositionally biased region" description="Pro residues" evidence="8">
    <location>
        <begin position="171"/>
        <end position="183"/>
    </location>
</feature>
<dbReference type="Pfam" id="PF18016">
    <property type="entry name" value="SAM_3"/>
    <property type="match status" value="1"/>
</dbReference>
<reference evidence="11" key="1">
    <citation type="submission" date="2025-08" db="UniProtKB">
        <authorList>
            <consortium name="RefSeq"/>
        </authorList>
    </citation>
    <scope>IDENTIFICATION</scope>
    <source>
        <tissue evidence="11">Whole organism</tissue>
    </source>
</reference>
<evidence type="ECO:0000256" key="8">
    <source>
        <dbReference type="SAM" id="MobiDB-lite"/>
    </source>
</evidence>
<feature type="compositionally biased region" description="Polar residues" evidence="8">
    <location>
        <begin position="1"/>
        <end position="27"/>
    </location>
</feature>
<dbReference type="InterPro" id="IPR041418">
    <property type="entry name" value="SAM_3"/>
</dbReference>
<accession>A0A9C6U1T6</accession>
<feature type="compositionally biased region" description="Basic and acidic residues" evidence="8">
    <location>
        <begin position="475"/>
        <end position="502"/>
    </location>
</feature>
<keyword evidence="11" id="KW-0808">Transferase</keyword>
<dbReference type="CDD" id="cd11764">
    <property type="entry name" value="SH3_Eps8"/>
    <property type="match status" value="1"/>
</dbReference>
<keyword evidence="11" id="KW-0418">Kinase</keyword>
<feature type="region of interest" description="Disordered" evidence="8">
    <location>
        <begin position="159"/>
        <end position="238"/>
    </location>
</feature>
<dbReference type="GO" id="GO:0003779">
    <property type="term" value="F:actin binding"/>
    <property type="evidence" value="ECO:0007669"/>
    <property type="project" value="TreeGrafter"/>
</dbReference>
<dbReference type="Gene3D" id="2.30.30.40">
    <property type="entry name" value="SH3 Domains"/>
    <property type="match status" value="1"/>
</dbReference>
<dbReference type="SMART" id="SM00326">
    <property type="entry name" value="SH3"/>
    <property type="match status" value="1"/>
</dbReference>
<feature type="domain" description="SH3" evidence="9">
    <location>
        <begin position="565"/>
        <end position="624"/>
    </location>
</feature>
<dbReference type="SUPFAM" id="SSF50044">
    <property type="entry name" value="SH3-domain"/>
    <property type="match status" value="1"/>
</dbReference>
<dbReference type="GO" id="GO:0005737">
    <property type="term" value="C:cytoplasm"/>
    <property type="evidence" value="ECO:0007669"/>
    <property type="project" value="UniProtKB-SubCell"/>
</dbReference>
<feature type="compositionally biased region" description="Low complexity" evidence="8">
    <location>
        <begin position="647"/>
        <end position="657"/>
    </location>
</feature>
<dbReference type="FunFam" id="2.30.30.40:FF:000183">
    <property type="entry name" value="Epidermal growth factor receptor kinase substrate 8"/>
    <property type="match status" value="1"/>
</dbReference>
<name>A0A9C6U1T6_FRAOC</name>
<dbReference type="InterPro" id="IPR033928">
    <property type="entry name" value="EPS8_PTB"/>
</dbReference>
<dbReference type="InterPro" id="IPR013625">
    <property type="entry name" value="PTB"/>
</dbReference>
<dbReference type="Pfam" id="PF08416">
    <property type="entry name" value="PTB"/>
    <property type="match status" value="1"/>
</dbReference>
<dbReference type="Gene3D" id="2.30.29.30">
    <property type="entry name" value="Pleckstrin-homology domain (PH domain)/Phosphotyrosine-binding domain (PTB)"/>
    <property type="match status" value="1"/>
</dbReference>
<evidence type="ECO:0000256" key="5">
    <source>
        <dbReference type="ARBA" id="ARBA00022553"/>
    </source>
</evidence>
<evidence type="ECO:0000313" key="10">
    <source>
        <dbReference type="Proteomes" id="UP000504606"/>
    </source>
</evidence>
<dbReference type="SUPFAM" id="SSF50729">
    <property type="entry name" value="PH domain-like"/>
    <property type="match status" value="1"/>
</dbReference>
<dbReference type="InterPro" id="IPR011993">
    <property type="entry name" value="PH-like_dom_sf"/>
</dbReference>
<gene>
    <name evidence="11" type="primary">LOC113202829</name>
</gene>
<dbReference type="GO" id="GO:0007266">
    <property type="term" value="P:Rho protein signal transduction"/>
    <property type="evidence" value="ECO:0007669"/>
    <property type="project" value="TreeGrafter"/>
</dbReference>
<dbReference type="InterPro" id="IPR055093">
    <property type="entry name" value="EPS8_2nd"/>
</dbReference>
<dbReference type="PANTHER" id="PTHR12287:SF23">
    <property type="entry name" value="AROUSER, ISOFORM A-RELATED"/>
    <property type="match status" value="1"/>
</dbReference>
<dbReference type="GeneID" id="113202829"/>
<dbReference type="PROSITE" id="PS50002">
    <property type="entry name" value="SH3"/>
    <property type="match status" value="1"/>
</dbReference>
<keyword evidence="7" id="KW-0175">Coiled coil</keyword>
<dbReference type="GO" id="GO:0016301">
    <property type="term" value="F:kinase activity"/>
    <property type="evidence" value="ECO:0007669"/>
    <property type="project" value="UniProtKB-KW"/>
</dbReference>
<dbReference type="OrthoDB" id="4680325at2759"/>
<feature type="compositionally biased region" description="Basic and acidic residues" evidence="8">
    <location>
        <begin position="448"/>
        <end position="457"/>
    </location>
</feature>
<feature type="compositionally biased region" description="Polar residues" evidence="8">
    <location>
        <begin position="226"/>
        <end position="237"/>
    </location>
</feature>
<dbReference type="InterPro" id="IPR001452">
    <property type="entry name" value="SH3_domain"/>
</dbReference>
<feature type="region of interest" description="Disordered" evidence="8">
    <location>
        <begin position="1"/>
        <end position="30"/>
    </location>
</feature>